<keyword evidence="4" id="KW-0812">Transmembrane</keyword>
<feature type="transmembrane region" description="Helical" evidence="4">
    <location>
        <begin position="12"/>
        <end position="31"/>
    </location>
</feature>
<feature type="transmembrane region" description="Helical" evidence="4">
    <location>
        <begin position="147"/>
        <end position="166"/>
    </location>
</feature>
<dbReference type="InterPro" id="IPR011712">
    <property type="entry name" value="Sig_transdc_His_kin_sub3_dim/P"/>
</dbReference>
<dbReference type="InterPro" id="IPR050482">
    <property type="entry name" value="Sensor_HK_TwoCompSys"/>
</dbReference>
<keyword evidence="3" id="KW-0902">Two-component regulatory system</keyword>
<name>A0A6G7ZKN3_9SPHN</name>
<feature type="transmembrane region" description="Helical" evidence="4">
    <location>
        <begin position="118"/>
        <end position="138"/>
    </location>
</feature>
<gene>
    <name evidence="6" type="ORF">G7078_00810</name>
</gene>
<dbReference type="GO" id="GO:0000155">
    <property type="term" value="F:phosphorelay sensor kinase activity"/>
    <property type="evidence" value="ECO:0007669"/>
    <property type="project" value="InterPro"/>
</dbReference>
<dbReference type="PANTHER" id="PTHR24421">
    <property type="entry name" value="NITRATE/NITRITE SENSOR PROTEIN NARX-RELATED"/>
    <property type="match status" value="1"/>
</dbReference>
<dbReference type="KEGG" id="ssin:G7078_00810"/>
<dbReference type="GO" id="GO:0016020">
    <property type="term" value="C:membrane"/>
    <property type="evidence" value="ECO:0007669"/>
    <property type="project" value="InterPro"/>
</dbReference>
<dbReference type="AlphaFoldDB" id="A0A6G7ZKN3"/>
<dbReference type="SUPFAM" id="SSF55874">
    <property type="entry name" value="ATPase domain of HSP90 chaperone/DNA topoisomerase II/histidine kinase"/>
    <property type="match status" value="1"/>
</dbReference>
<keyword evidence="4" id="KW-0472">Membrane</keyword>
<evidence type="ECO:0000259" key="5">
    <source>
        <dbReference type="Pfam" id="PF07730"/>
    </source>
</evidence>
<evidence type="ECO:0000256" key="3">
    <source>
        <dbReference type="ARBA" id="ARBA00023012"/>
    </source>
</evidence>
<dbReference type="Proteomes" id="UP000502502">
    <property type="component" value="Chromosome"/>
</dbReference>
<dbReference type="GO" id="GO:0046983">
    <property type="term" value="F:protein dimerization activity"/>
    <property type="evidence" value="ECO:0007669"/>
    <property type="project" value="InterPro"/>
</dbReference>
<keyword evidence="2" id="KW-0418">Kinase</keyword>
<sequence length="541" mass="58331">MFDRGLKHRSGRVIALGRFVLSAIFLFSIWIDSSQPARNAPETYWLLASYVAAAGLVGAATWNSWWLDARLAGPAHWLDVFVFGLLMFSTDGYTSPFFLFFVFIMLSSAIRWGWRQTALTGAALIVMYFAAAALAGVASDQFEYQRFVLRGTHLVILSAILIWFGINQGAPQWTFEGKLLGDISPDESPLPSALKAALRSTEATFGVLIWRASEAHSLTVLCGRTGDEPEARSIEWDGDPDSHPRAPFLFDLARDRALAGGGGRGFRFFTASSALDRSALGPLSDMQGLGVPFSADTGNGLLLLGGIRGLSLDYLSLGEQLAPAIELHIQRHALLSAAQHNAVAHARLALSRDLHDSIVQFLAGACFQVEALTRSARSGSAIVDQLASLKQMLLEEQQELRSSIGAMRSEEVGLIDLAANLEKLCARLARQWGVHCSFDAQVSAAAVPMRLHFDTHQLVREAVANAARHAAPTAIRVSLSEEGGSLRLDIVNDGGGAEPLAPGAPWSLRERVDEADGNLMLATRNGSTTVSITLPLRSSAT</sequence>
<dbReference type="RefSeq" id="WP_166092015.1">
    <property type="nucleotide sequence ID" value="NZ_CP049871.1"/>
</dbReference>
<dbReference type="InterPro" id="IPR036890">
    <property type="entry name" value="HATPase_C_sf"/>
</dbReference>
<keyword evidence="7" id="KW-1185">Reference proteome</keyword>
<protein>
    <recommendedName>
        <fullName evidence="5">Signal transduction histidine kinase subgroup 3 dimerisation and phosphoacceptor domain-containing protein</fullName>
    </recommendedName>
</protein>
<dbReference type="Gene3D" id="3.30.565.10">
    <property type="entry name" value="Histidine kinase-like ATPase, C-terminal domain"/>
    <property type="match status" value="1"/>
</dbReference>
<evidence type="ECO:0000313" key="6">
    <source>
        <dbReference type="EMBL" id="QIL01470.1"/>
    </source>
</evidence>
<dbReference type="Gene3D" id="1.20.5.1930">
    <property type="match status" value="1"/>
</dbReference>
<reference evidence="6 7" key="1">
    <citation type="submission" date="2020-03" db="EMBL/GenBank/DDBJ databases">
        <title>Sphingomonas sp. nov., isolated from fish.</title>
        <authorList>
            <person name="Hyun D.-W."/>
            <person name="Bae J.-W."/>
        </authorList>
    </citation>
    <scope>NUCLEOTIDE SEQUENCE [LARGE SCALE GENOMIC DNA]</scope>
    <source>
        <strain evidence="6 7">HDW15C</strain>
    </source>
</reference>
<organism evidence="6 7">
    <name type="scientific">Sphingomonas sinipercae</name>
    <dbReference type="NCBI Taxonomy" id="2714944"/>
    <lineage>
        <taxon>Bacteria</taxon>
        <taxon>Pseudomonadati</taxon>
        <taxon>Pseudomonadota</taxon>
        <taxon>Alphaproteobacteria</taxon>
        <taxon>Sphingomonadales</taxon>
        <taxon>Sphingomonadaceae</taxon>
        <taxon>Sphingomonas</taxon>
    </lineage>
</organism>
<feature type="transmembrane region" description="Helical" evidence="4">
    <location>
        <begin position="43"/>
        <end position="65"/>
    </location>
</feature>
<keyword evidence="1" id="KW-0808">Transferase</keyword>
<keyword evidence="4" id="KW-1133">Transmembrane helix</keyword>
<proteinExistence type="predicted"/>
<feature type="transmembrane region" description="Helical" evidence="4">
    <location>
        <begin position="77"/>
        <end position="106"/>
    </location>
</feature>
<evidence type="ECO:0000313" key="7">
    <source>
        <dbReference type="Proteomes" id="UP000502502"/>
    </source>
</evidence>
<feature type="domain" description="Signal transduction histidine kinase subgroup 3 dimerisation and phosphoacceptor" evidence="5">
    <location>
        <begin position="347"/>
        <end position="410"/>
    </location>
</feature>
<evidence type="ECO:0000256" key="2">
    <source>
        <dbReference type="ARBA" id="ARBA00022777"/>
    </source>
</evidence>
<evidence type="ECO:0000256" key="4">
    <source>
        <dbReference type="SAM" id="Phobius"/>
    </source>
</evidence>
<dbReference type="EMBL" id="CP049871">
    <property type="protein sequence ID" value="QIL01470.1"/>
    <property type="molecule type" value="Genomic_DNA"/>
</dbReference>
<evidence type="ECO:0000256" key="1">
    <source>
        <dbReference type="ARBA" id="ARBA00022679"/>
    </source>
</evidence>
<accession>A0A6G7ZKN3</accession>
<dbReference type="Pfam" id="PF07730">
    <property type="entry name" value="HisKA_3"/>
    <property type="match status" value="1"/>
</dbReference>